<dbReference type="RefSeq" id="WP_114592602.1">
    <property type="nucleotide sequence ID" value="NZ_CP031165.1"/>
</dbReference>
<evidence type="ECO:0000313" key="2">
    <source>
        <dbReference type="Proteomes" id="UP000264006"/>
    </source>
</evidence>
<evidence type="ECO:0000313" key="1">
    <source>
        <dbReference type="EMBL" id="AXV08230.1"/>
    </source>
</evidence>
<dbReference type="Pfam" id="PF13196">
    <property type="entry name" value="DUF4012"/>
    <property type="match status" value="1"/>
</dbReference>
<dbReference type="Proteomes" id="UP000264006">
    <property type="component" value="Chromosome"/>
</dbReference>
<gene>
    <name evidence="1" type="ORF">DVS28_a3557</name>
</gene>
<dbReference type="InterPro" id="IPR025101">
    <property type="entry name" value="DUF4012"/>
</dbReference>
<dbReference type="EMBL" id="CP031165">
    <property type="protein sequence ID" value="AXV08230.1"/>
    <property type="molecule type" value="Genomic_DNA"/>
</dbReference>
<reference evidence="1 2" key="1">
    <citation type="submission" date="2018-09" db="EMBL/GenBank/DDBJ databases">
        <title>Complete genome sequence of Euzebya sp. DY32-46 isolated from seawater of Pacific Ocean.</title>
        <authorList>
            <person name="Xu L."/>
            <person name="Wu Y.-H."/>
            <person name="Xu X.-W."/>
        </authorList>
    </citation>
    <scope>NUCLEOTIDE SEQUENCE [LARGE SCALE GENOMIC DNA]</scope>
    <source>
        <strain evidence="1 2">DY32-46</strain>
    </source>
</reference>
<dbReference type="OrthoDB" id="3203519at2"/>
<sequence length="638" mass="68091">MAAMSRTPRRRRRWLGAVAAVSVVVAGLVFVGLVAFRDGRAAEAALTRSRGHIQQASQAARAGDIEGAVSQLQSGAEEAEVARESLTRQPLSAVQAMPFVGATARKAVAVADTAARSARAGEQLLVAVNDSGSDLAALSLDLESPVWLDQLTEVQRPLGDALTELREIRVSFVQVPEHTMIDRIDAAGEQLLDELDQIIDLLETGADLAGVLPVLFGEDGTQRYFVGAQNPAEQRPLGGIMGAYGFLTAINGRASLSQFISVSTLPGDLLDGDTAPSEEFLDRYGTAYLGRGSWSNVNSSPDFPSVATVIESFAPEAIGQDIDGVIVLDPFAIQTFLRVTGPVDTELGTLRADTVIDQVIRNAPEQFDSQGDRKAAIGIAAETVLEAFLTSDADPRTRFGALAEVVGDGHLVVHHTNPDVQESLSRLGVTGELLPAEPGNFAAIAFNTSQSHVDYFTHQELDLELFLNPDGSGTGTMAVTIVNDAPTSGVPSYFIGPNVSGDNRFRTGDAVSLISLYCGPCNFTGVRSPDALELGRWYDNELGHRIANTVERAPAGDQVTVVHDFELFDMWDASGETGSVSPTLWYQPTINPTEYRLTVHAPLGWELVNEDGAHTGSTTIDGVLTRTTPFDLRLVRNG</sequence>
<name>A0A346Y183_9ACTN</name>
<accession>A0A346Y183</accession>
<dbReference type="KEGG" id="euz:DVS28_a3557"/>
<proteinExistence type="predicted"/>
<protein>
    <submittedName>
        <fullName evidence="1">Methyl-accepting chemotaxis protein</fullName>
    </submittedName>
</protein>
<organism evidence="1 2">
    <name type="scientific">Euzebya pacifica</name>
    <dbReference type="NCBI Taxonomy" id="1608957"/>
    <lineage>
        <taxon>Bacteria</taxon>
        <taxon>Bacillati</taxon>
        <taxon>Actinomycetota</taxon>
        <taxon>Nitriliruptoria</taxon>
        <taxon>Euzebyales</taxon>
    </lineage>
</organism>
<dbReference type="AlphaFoldDB" id="A0A346Y183"/>
<keyword evidence="2" id="KW-1185">Reference proteome</keyword>